<feature type="region of interest" description="Disordered" evidence="5">
    <location>
        <begin position="72"/>
        <end position="100"/>
    </location>
</feature>
<proteinExistence type="inferred from homology"/>
<dbReference type="EMBL" id="FNVD01000009">
    <property type="protein sequence ID" value="SEG04450.1"/>
    <property type="molecule type" value="Genomic_DNA"/>
</dbReference>
<keyword evidence="3" id="KW-0238">DNA-binding</keyword>
<dbReference type="Pfam" id="PF13356">
    <property type="entry name" value="Arm-DNA-bind_3"/>
    <property type="match status" value="1"/>
</dbReference>
<evidence type="ECO:0000256" key="5">
    <source>
        <dbReference type="SAM" id="MobiDB-lite"/>
    </source>
</evidence>
<dbReference type="InterPro" id="IPR013762">
    <property type="entry name" value="Integrase-like_cat_sf"/>
</dbReference>
<evidence type="ECO:0000256" key="2">
    <source>
        <dbReference type="ARBA" id="ARBA00022908"/>
    </source>
</evidence>
<dbReference type="PANTHER" id="PTHR30629">
    <property type="entry name" value="PROPHAGE INTEGRASE"/>
    <property type="match status" value="1"/>
</dbReference>
<feature type="domain" description="Integrase DNA-binding" evidence="6">
    <location>
        <begin position="7"/>
        <end position="88"/>
    </location>
</feature>
<dbReference type="GO" id="GO:0015074">
    <property type="term" value="P:DNA integration"/>
    <property type="evidence" value="ECO:0007669"/>
    <property type="project" value="UniProtKB-KW"/>
</dbReference>
<dbReference type="InterPro" id="IPR010998">
    <property type="entry name" value="Integrase_recombinase_N"/>
</dbReference>
<dbReference type="InterPro" id="IPR038488">
    <property type="entry name" value="Integrase_DNA-bd_sf"/>
</dbReference>
<comment type="similarity">
    <text evidence="1">Belongs to the 'phage' integrase family.</text>
</comment>
<dbReference type="AlphaFoldDB" id="A0A1H5WZC2"/>
<dbReference type="GO" id="GO:0003677">
    <property type="term" value="F:DNA binding"/>
    <property type="evidence" value="ECO:0007669"/>
    <property type="project" value="UniProtKB-KW"/>
</dbReference>
<keyword evidence="2" id="KW-0229">DNA integration</keyword>
<evidence type="ECO:0000256" key="4">
    <source>
        <dbReference type="ARBA" id="ARBA00023172"/>
    </source>
</evidence>
<evidence type="ECO:0000259" key="6">
    <source>
        <dbReference type="Pfam" id="PF13356"/>
    </source>
</evidence>
<protein>
    <submittedName>
        <fullName evidence="8">Uncharacterized protein</fullName>
    </submittedName>
</protein>
<organism evidence="8 9">
    <name type="scientific">Jhaorihella thermophila</name>
    <dbReference type="NCBI Taxonomy" id="488547"/>
    <lineage>
        <taxon>Bacteria</taxon>
        <taxon>Pseudomonadati</taxon>
        <taxon>Pseudomonadota</taxon>
        <taxon>Alphaproteobacteria</taxon>
        <taxon>Rhodobacterales</taxon>
        <taxon>Paracoccaceae</taxon>
        <taxon>Jhaorihella</taxon>
    </lineage>
</organism>
<dbReference type="PANTHER" id="PTHR30629:SF2">
    <property type="entry name" value="PROPHAGE INTEGRASE INTS-RELATED"/>
    <property type="match status" value="1"/>
</dbReference>
<dbReference type="RefSeq" id="WP_235003818.1">
    <property type="nucleotide sequence ID" value="NZ_FNVD01000009.1"/>
</dbReference>
<accession>A0A1H5WZC2</accession>
<gene>
    <name evidence="8" type="ORF">SAMN05421751_10984</name>
</gene>
<feature type="domain" description="Phage integrase central" evidence="7">
    <location>
        <begin position="102"/>
        <end position="186"/>
    </location>
</feature>
<dbReference type="Proteomes" id="UP000236742">
    <property type="component" value="Unassembled WGS sequence"/>
</dbReference>
<dbReference type="Gene3D" id="1.10.443.10">
    <property type="entry name" value="Intergrase catalytic core"/>
    <property type="match status" value="1"/>
</dbReference>
<sequence length="367" mass="40768">MAGLNKLTARQIKAAVSGDKLHDGGGLLFVAGENGGRWKFRHQIGGRRREMGLGSFPAMSLAEARRERDKWAAVKESGQDPIRERDRQRAEDMKPDRGDPTFEEMAHIAFEARKEMLRGDGERGRWFAPLRLHVIPKIGAIPVSSLTQRDIRDALQPIWRTKNATAVKAVNRTRIVLRHARLSGYDVDPFIADAAQHMLGYVAHKPTPIPATPWQDVPDLYARLCDMAGVSPLALRFAILTAVRSDGVRNARFDEIDGDVWIVPADRVKGRRGKVGDFRAPLSDEAMRIVEACRERRIGAHLFPSPRLRKGISDVALSKTLDRLGEAGRIHGFRTSFRTWVQDTGAAGYDIAETALGHVVGGKVERA</sequence>
<evidence type="ECO:0000256" key="1">
    <source>
        <dbReference type="ARBA" id="ARBA00008857"/>
    </source>
</evidence>
<dbReference type="Pfam" id="PF22022">
    <property type="entry name" value="Phage_int_M"/>
    <property type="match status" value="1"/>
</dbReference>
<reference evidence="8 9" key="1">
    <citation type="submission" date="2016-10" db="EMBL/GenBank/DDBJ databases">
        <authorList>
            <person name="de Groot N.N."/>
        </authorList>
    </citation>
    <scope>NUCLEOTIDE SEQUENCE [LARGE SCALE GENOMIC DNA]</scope>
    <source>
        <strain evidence="8 9">DSM 23413</strain>
    </source>
</reference>
<dbReference type="InterPro" id="IPR025166">
    <property type="entry name" value="Integrase_DNA_bind_dom"/>
</dbReference>
<keyword evidence="4" id="KW-0233">DNA recombination</keyword>
<dbReference type="Gene3D" id="1.10.150.130">
    <property type="match status" value="1"/>
</dbReference>
<dbReference type="Gene3D" id="3.30.160.390">
    <property type="entry name" value="Integrase, DNA-binding domain"/>
    <property type="match status" value="1"/>
</dbReference>
<evidence type="ECO:0000256" key="3">
    <source>
        <dbReference type="ARBA" id="ARBA00023125"/>
    </source>
</evidence>
<evidence type="ECO:0000313" key="9">
    <source>
        <dbReference type="Proteomes" id="UP000236742"/>
    </source>
</evidence>
<evidence type="ECO:0000313" key="8">
    <source>
        <dbReference type="EMBL" id="SEG04450.1"/>
    </source>
</evidence>
<dbReference type="InterPro" id="IPR053876">
    <property type="entry name" value="Phage_int_M"/>
</dbReference>
<dbReference type="InterPro" id="IPR050808">
    <property type="entry name" value="Phage_Integrase"/>
</dbReference>
<name>A0A1H5WZC2_9RHOB</name>
<keyword evidence="9" id="KW-1185">Reference proteome</keyword>
<evidence type="ECO:0000259" key="7">
    <source>
        <dbReference type="Pfam" id="PF22022"/>
    </source>
</evidence>
<dbReference type="InterPro" id="IPR011010">
    <property type="entry name" value="DNA_brk_join_enz"/>
</dbReference>
<dbReference type="GO" id="GO:0006310">
    <property type="term" value="P:DNA recombination"/>
    <property type="evidence" value="ECO:0007669"/>
    <property type="project" value="UniProtKB-KW"/>
</dbReference>
<dbReference type="SUPFAM" id="SSF56349">
    <property type="entry name" value="DNA breaking-rejoining enzymes"/>
    <property type="match status" value="1"/>
</dbReference>